<reference evidence="3" key="1">
    <citation type="journal article" date="2023" name="Mol. Phylogenet. Evol.">
        <title>Genome-scale phylogeny and comparative genomics of the fungal order Sordariales.</title>
        <authorList>
            <person name="Hensen N."/>
            <person name="Bonometti L."/>
            <person name="Westerberg I."/>
            <person name="Brannstrom I.O."/>
            <person name="Guillou S."/>
            <person name="Cros-Aarteil S."/>
            <person name="Calhoun S."/>
            <person name="Haridas S."/>
            <person name="Kuo A."/>
            <person name="Mondo S."/>
            <person name="Pangilinan J."/>
            <person name="Riley R."/>
            <person name="LaButti K."/>
            <person name="Andreopoulos B."/>
            <person name="Lipzen A."/>
            <person name="Chen C."/>
            <person name="Yan M."/>
            <person name="Daum C."/>
            <person name="Ng V."/>
            <person name="Clum A."/>
            <person name="Steindorff A."/>
            <person name="Ohm R.A."/>
            <person name="Martin F."/>
            <person name="Silar P."/>
            <person name="Natvig D.O."/>
            <person name="Lalanne C."/>
            <person name="Gautier V."/>
            <person name="Ament-Velasquez S.L."/>
            <person name="Kruys A."/>
            <person name="Hutchinson M.I."/>
            <person name="Powell A.J."/>
            <person name="Barry K."/>
            <person name="Miller A.N."/>
            <person name="Grigoriev I.V."/>
            <person name="Debuchy R."/>
            <person name="Gladieux P."/>
            <person name="Hiltunen Thoren M."/>
            <person name="Johannesson H."/>
        </authorList>
    </citation>
    <scope>NUCLEOTIDE SEQUENCE</scope>
    <source>
        <strain evidence="3">CBS 123565</strain>
    </source>
</reference>
<evidence type="ECO:0000256" key="1">
    <source>
        <dbReference type="ARBA" id="ARBA00022909"/>
    </source>
</evidence>
<proteinExistence type="predicted"/>
<dbReference type="GO" id="GO:0046656">
    <property type="term" value="P:folic acid biosynthetic process"/>
    <property type="evidence" value="ECO:0007669"/>
    <property type="project" value="UniProtKB-KW"/>
</dbReference>
<feature type="domain" description="Dihydroneopterin aldolase/epimerase" evidence="2">
    <location>
        <begin position="189"/>
        <end position="293"/>
    </location>
</feature>
<sequence>MAPLQTAAATRALAPDPPATVRVQNLRTTLQHAGHDAWNRAHKAQPCLLSAEVSFAAPFAAASAHDRLGADTVHYGTLSKAVLGSVAAFEAEAAAAGGQAAGLEETGVRSVLARVWRDLTGLGLDGSSCRALGEARRAFLDLDRVRFLSLTVALPKASLLGEGVALTASAVFGVGGEEEGRMAARALALEISRLRVPTLVGVNANERLARQFVVATVTVDGFESEEDVYTEVEGVVVKALEESSFETLEALGTHLADHVLATASSQAGWQVHIRLEKPTAVPMADCPIVEVRATREV</sequence>
<name>A0AAN6UP62_9PEZI</name>
<keyword evidence="4" id="KW-1185">Reference proteome</keyword>
<organism evidence="3 4">
    <name type="scientific">Trichocladium antarcticum</name>
    <dbReference type="NCBI Taxonomy" id="1450529"/>
    <lineage>
        <taxon>Eukaryota</taxon>
        <taxon>Fungi</taxon>
        <taxon>Dikarya</taxon>
        <taxon>Ascomycota</taxon>
        <taxon>Pezizomycotina</taxon>
        <taxon>Sordariomycetes</taxon>
        <taxon>Sordariomycetidae</taxon>
        <taxon>Sordariales</taxon>
        <taxon>Chaetomiaceae</taxon>
        <taxon>Trichocladium</taxon>
    </lineage>
</organism>
<dbReference type="Proteomes" id="UP001304895">
    <property type="component" value="Unassembled WGS sequence"/>
</dbReference>
<dbReference type="Pfam" id="PF02152">
    <property type="entry name" value="FolB"/>
    <property type="match status" value="1"/>
</dbReference>
<dbReference type="InterPro" id="IPR006157">
    <property type="entry name" value="FolB_dom"/>
</dbReference>
<dbReference type="Gene3D" id="3.30.1130.10">
    <property type="match status" value="2"/>
</dbReference>
<dbReference type="InterPro" id="IPR043133">
    <property type="entry name" value="GTP-CH-I_C/QueF"/>
</dbReference>
<protein>
    <recommendedName>
        <fullName evidence="2">Dihydroneopterin aldolase/epimerase domain-containing protein</fullName>
    </recommendedName>
</protein>
<dbReference type="AlphaFoldDB" id="A0AAN6UP62"/>
<gene>
    <name evidence="3" type="ORF">BT67DRAFT_397446</name>
</gene>
<dbReference type="GO" id="GO:0004150">
    <property type="term" value="F:dihydroneopterin aldolase activity"/>
    <property type="evidence" value="ECO:0007669"/>
    <property type="project" value="InterPro"/>
</dbReference>
<dbReference type="SMART" id="SM00905">
    <property type="entry name" value="FolB"/>
    <property type="match status" value="1"/>
</dbReference>
<dbReference type="SUPFAM" id="SSF55620">
    <property type="entry name" value="Tetrahydrobiopterin biosynthesis enzymes-like"/>
    <property type="match status" value="1"/>
</dbReference>
<evidence type="ECO:0000259" key="2">
    <source>
        <dbReference type="SMART" id="SM00905"/>
    </source>
</evidence>
<reference evidence="3" key="2">
    <citation type="submission" date="2023-05" db="EMBL/GenBank/DDBJ databases">
        <authorList>
            <consortium name="Lawrence Berkeley National Laboratory"/>
            <person name="Steindorff A."/>
            <person name="Hensen N."/>
            <person name="Bonometti L."/>
            <person name="Westerberg I."/>
            <person name="Brannstrom I.O."/>
            <person name="Guillou S."/>
            <person name="Cros-Aarteil S."/>
            <person name="Calhoun S."/>
            <person name="Haridas S."/>
            <person name="Kuo A."/>
            <person name="Mondo S."/>
            <person name="Pangilinan J."/>
            <person name="Riley R."/>
            <person name="Labutti K."/>
            <person name="Andreopoulos B."/>
            <person name="Lipzen A."/>
            <person name="Chen C."/>
            <person name="Yanf M."/>
            <person name="Daum C."/>
            <person name="Ng V."/>
            <person name="Clum A."/>
            <person name="Ohm R."/>
            <person name="Martin F."/>
            <person name="Silar P."/>
            <person name="Natvig D."/>
            <person name="Lalanne C."/>
            <person name="Gautier V."/>
            <person name="Ament-Velasquez S.L."/>
            <person name="Kruys A."/>
            <person name="Hutchinson M.I."/>
            <person name="Powell A.J."/>
            <person name="Barry K."/>
            <person name="Miller A.N."/>
            <person name="Grigoriev I.V."/>
            <person name="Debuchy R."/>
            <person name="Gladieux P."/>
            <person name="Thoren M.H."/>
            <person name="Johannesson H."/>
        </authorList>
    </citation>
    <scope>NUCLEOTIDE SEQUENCE</scope>
    <source>
        <strain evidence="3">CBS 123565</strain>
    </source>
</reference>
<evidence type="ECO:0000313" key="3">
    <source>
        <dbReference type="EMBL" id="KAK4136384.1"/>
    </source>
</evidence>
<evidence type="ECO:0000313" key="4">
    <source>
        <dbReference type="Proteomes" id="UP001304895"/>
    </source>
</evidence>
<accession>A0AAN6UP62</accession>
<keyword evidence="1" id="KW-0289">Folate biosynthesis</keyword>
<dbReference type="EMBL" id="MU853403">
    <property type="protein sequence ID" value="KAK4136384.1"/>
    <property type="molecule type" value="Genomic_DNA"/>
</dbReference>
<comment type="caution">
    <text evidence="3">The sequence shown here is derived from an EMBL/GenBank/DDBJ whole genome shotgun (WGS) entry which is preliminary data.</text>
</comment>